<dbReference type="RefSeq" id="WP_307280709.1">
    <property type="nucleotide sequence ID" value="NZ_JAUSVX010000014.1"/>
</dbReference>
<evidence type="ECO:0000259" key="1">
    <source>
        <dbReference type="Pfam" id="PF03886"/>
    </source>
</evidence>
<protein>
    <submittedName>
        <fullName evidence="2">Cholesterol transport system auxiliary component</fullName>
    </submittedName>
</protein>
<evidence type="ECO:0000313" key="2">
    <source>
        <dbReference type="EMBL" id="MDQ0473024.1"/>
    </source>
</evidence>
<gene>
    <name evidence="2" type="ORF">QO011_006057</name>
</gene>
<keyword evidence="3" id="KW-1185">Reference proteome</keyword>
<feature type="domain" description="ABC-type transport auxiliary lipoprotein component" evidence="1">
    <location>
        <begin position="51"/>
        <end position="200"/>
    </location>
</feature>
<dbReference type="Pfam" id="PF03886">
    <property type="entry name" value="ABC_trans_aux"/>
    <property type="match status" value="1"/>
</dbReference>
<dbReference type="Gene3D" id="3.40.50.10610">
    <property type="entry name" value="ABC-type transport auxiliary lipoprotein component"/>
    <property type="match status" value="1"/>
</dbReference>
<comment type="caution">
    <text evidence="2">The sequence shown here is derived from an EMBL/GenBank/DDBJ whole genome shotgun (WGS) entry which is preliminary data.</text>
</comment>
<sequence>MRFRLGFLRRPAAGFRPSRLAWPLLAAGLLAGCGSLSAPPQTFDLRAPDMVKPARPGRAQLVIAEPTALQALDSDRILVRSGDGQVSYLPAAQWSDRLPNLVQARLIQTFENADRIGSVGRPSDKLTPDATLVADIRDFEIQAGGAATAVVAISAKIVSESTGRIVAAQVFSASVPAGVTGPQASAALDQAMQTVLREIVTWASSRI</sequence>
<dbReference type="SUPFAM" id="SSF159594">
    <property type="entry name" value="XCC0632-like"/>
    <property type="match status" value="1"/>
</dbReference>
<dbReference type="EMBL" id="JAUSVX010000014">
    <property type="protein sequence ID" value="MDQ0473024.1"/>
    <property type="molecule type" value="Genomic_DNA"/>
</dbReference>
<proteinExistence type="predicted"/>
<dbReference type="PROSITE" id="PS51257">
    <property type="entry name" value="PROKAR_LIPOPROTEIN"/>
    <property type="match status" value="1"/>
</dbReference>
<dbReference type="Proteomes" id="UP001242480">
    <property type="component" value="Unassembled WGS sequence"/>
</dbReference>
<organism evidence="2 3">
    <name type="scientific">Labrys wisconsinensis</name>
    <dbReference type="NCBI Taxonomy" id="425677"/>
    <lineage>
        <taxon>Bacteria</taxon>
        <taxon>Pseudomonadati</taxon>
        <taxon>Pseudomonadota</taxon>
        <taxon>Alphaproteobacteria</taxon>
        <taxon>Hyphomicrobiales</taxon>
        <taxon>Xanthobacteraceae</taxon>
        <taxon>Labrys</taxon>
    </lineage>
</organism>
<accession>A0ABU0JIC8</accession>
<name>A0ABU0JIC8_9HYPH</name>
<reference evidence="2 3" key="1">
    <citation type="submission" date="2023-07" db="EMBL/GenBank/DDBJ databases">
        <title>Genomic Encyclopedia of Type Strains, Phase IV (KMG-IV): sequencing the most valuable type-strain genomes for metagenomic binning, comparative biology and taxonomic classification.</title>
        <authorList>
            <person name="Goeker M."/>
        </authorList>
    </citation>
    <scope>NUCLEOTIDE SEQUENCE [LARGE SCALE GENOMIC DNA]</scope>
    <source>
        <strain evidence="2 3">DSM 19619</strain>
    </source>
</reference>
<evidence type="ECO:0000313" key="3">
    <source>
        <dbReference type="Proteomes" id="UP001242480"/>
    </source>
</evidence>
<dbReference type="InterPro" id="IPR005586">
    <property type="entry name" value="ABC_trans_aux"/>
</dbReference>